<proteinExistence type="predicted"/>
<dbReference type="PANTHER" id="PTHR23287:SF18">
    <property type="entry name" value="BLOC-2 COMPLEX MEMBER HPS5"/>
    <property type="match status" value="1"/>
</dbReference>
<evidence type="ECO:0000313" key="3">
    <source>
        <dbReference type="WBParaSite" id="SBAD_0000607201-mRNA-1"/>
    </source>
</evidence>
<dbReference type="SUPFAM" id="SSF50978">
    <property type="entry name" value="WD40 repeat-like"/>
    <property type="match status" value="1"/>
</dbReference>
<dbReference type="InterPro" id="IPR036322">
    <property type="entry name" value="WD40_repeat_dom_sf"/>
</dbReference>
<dbReference type="Proteomes" id="UP000270296">
    <property type="component" value="Unassembled WGS sequence"/>
</dbReference>
<dbReference type="InterPro" id="IPR001680">
    <property type="entry name" value="WD40_rpt"/>
</dbReference>
<reference evidence="3" key="1">
    <citation type="submission" date="2016-06" db="UniProtKB">
        <authorList>
            <consortium name="WormBaseParasite"/>
        </authorList>
    </citation>
    <scope>IDENTIFICATION</scope>
</reference>
<dbReference type="PANTHER" id="PTHR23287">
    <property type="entry name" value="RUBY-EYE2-LIKE PROTEIN"/>
    <property type="match status" value="1"/>
</dbReference>
<dbReference type="WBParaSite" id="SBAD_0000607201-mRNA-1">
    <property type="protein sequence ID" value="SBAD_0000607201-mRNA-1"/>
    <property type="gene ID" value="SBAD_0000607201"/>
</dbReference>
<dbReference type="OrthoDB" id="19493at2759"/>
<gene>
    <name evidence="1" type="ORF">SBAD_LOCUS5839</name>
</gene>
<dbReference type="Gene3D" id="2.130.10.10">
    <property type="entry name" value="YVTN repeat-like/Quinoprotein amine dehydrogenase"/>
    <property type="match status" value="1"/>
</dbReference>
<protein>
    <submittedName>
        <fullName evidence="3">ANAPC4_WD40 domain-containing protein</fullName>
    </submittedName>
</protein>
<accession>A0A183IQE2</accession>
<organism evidence="3">
    <name type="scientific">Soboliphyme baturini</name>
    <dbReference type="NCBI Taxonomy" id="241478"/>
    <lineage>
        <taxon>Eukaryota</taxon>
        <taxon>Metazoa</taxon>
        <taxon>Ecdysozoa</taxon>
        <taxon>Nematoda</taxon>
        <taxon>Enoplea</taxon>
        <taxon>Dorylaimia</taxon>
        <taxon>Dioctophymatida</taxon>
        <taxon>Dioctophymatoidea</taxon>
        <taxon>Soboliphymatidae</taxon>
        <taxon>Soboliphyme</taxon>
    </lineage>
</organism>
<evidence type="ECO:0000313" key="1">
    <source>
        <dbReference type="EMBL" id="VDP08435.1"/>
    </source>
</evidence>
<evidence type="ECO:0000313" key="2">
    <source>
        <dbReference type="Proteomes" id="UP000270296"/>
    </source>
</evidence>
<dbReference type="AlphaFoldDB" id="A0A183IQE2"/>
<dbReference type="InterPro" id="IPR015943">
    <property type="entry name" value="WD40/YVTN_repeat-like_dom_sf"/>
</dbReference>
<sequence>MKDREDTKYAKAEKNMAPKVVSEDRKRIEYNVKVKLAEVPKESKLKKLATEYRKIDTKRYGTFGLQNLNIDDMSFSKSCTCLKFSMSYEGLPLNGQKIVTMKESLKNTIEALLESSKHMNEAGSQPVLSHLLLELTSLSELSFPTTSSSRIKFTSLSASLRYLAVGSSSGSVYLFSRYAFKQLRRPSKIPVKVHPCKDGAVTLLQTSPDEQYIAVAAARGSLNILNISKEQPTQFMLNVLHCGWEITCIFWAPDSETIFTGDCGGRISVTRIRSKISFKTGPEVLFTLDSSIVQIDFTRQTLLVSTKTKTVLCDLNRGYEIGGRSSSWFLRELSPTVASSTFISVCGKDSFF</sequence>
<dbReference type="GO" id="GO:0005737">
    <property type="term" value="C:cytoplasm"/>
    <property type="evidence" value="ECO:0007669"/>
    <property type="project" value="TreeGrafter"/>
</dbReference>
<reference evidence="1 2" key="2">
    <citation type="submission" date="2018-11" db="EMBL/GenBank/DDBJ databases">
        <authorList>
            <consortium name="Pathogen Informatics"/>
        </authorList>
    </citation>
    <scope>NUCLEOTIDE SEQUENCE [LARGE SCALE GENOMIC DNA]</scope>
</reference>
<dbReference type="GO" id="GO:0048066">
    <property type="term" value="P:developmental pigmentation"/>
    <property type="evidence" value="ECO:0007669"/>
    <property type="project" value="TreeGrafter"/>
</dbReference>
<keyword evidence="2" id="KW-1185">Reference proteome</keyword>
<dbReference type="SMART" id="SM00320">
    <property type="entry name" value="WD40"/>
    <property type="match status" value="3"/>
</dbReference>
<dbReference type="EMBL" id="UZAM01009286">
    <property type="protein sequence ID" value="VDP08435.1"/>
    <property type="molecule type" value="Genomic_DNA"/>
</dbReference>
<name>A0A183IQE2_9BILA</name>